<sequence length="184" mass="19953">MQTDETSDVLTHVSKNVRRLRLAAGLSQAALADRSGASRRTVIKLEAGEANISLTGLDRLAEALSVTFVDLVAEPSAARTNINAVTWRGHGAHSVATLMASVPAAQEAQLWDWSLEPGERYRAEPDPAGWSEMILVFEGSLVIEADDETTHLQAGEHYAFPTSQGYSYFNPGERISRFARVVAS</sequence>
<dbReference type="PANTHER" id="PTHR46797">
    <property type="entry name" value="HTH-TYPE TRANSCRIPTIONAL REGULATOR"/>
    <property type="match status" value="1"/>
</dbReference>
<dbReference type="CDD" id="cd00093">
    <property type="entry name" value="HTH_XRE"/>
    <property type="match status" value="1"/>
</dbReference>
<reference evidence="5 6" key="1">
    <citation type="submission" date="2019-07" db="EMBL/GenBank/DDBJ databases">
        <title>Complete Genome Sequence of drought tolerant Plant Growth-Promoting Rhizobacterium Glutamicibacter halophytocola DR408.</title>
        <authorList>
            <person name="Nishu S.D."/>
            <person name="Lee T.K."/>
        </authorList>
    </citation>
    <scope>NUCLEOTIDE SEQUENCE [LARGE SCALE GENOMIC DNA]</scope>
    <source>
        <strain evidence="5 6">DR408</strain>
    </source>
</reference>
<gene>
    <name evidence="5" type="ORF">FQA45_11015</name>
</gene>
<dbReference type="RefSeq" id="WP_146277023.1">
    <property type="nucleotide sequence ID" value="NZ_CP042260.1"/>
</dbReference>
<organism evidence="5 6">
    <name type="scientific">Glutamicibacter halophytocola</name>
    <dbReference type="NCBI Taxonomy" id="1933880"/>
    <lineage>
        <taxon>Bacteria</taxon>
        <taxon>Bacillati</taxon>
        <taxon>Actinomycetota</taxon>
        <taxon>Actinomycetes</taxon>
        <taxon>Micrococcales</taxon>
        <taxon>Micrococcaceae</taxon>
        <taxon>Glutamicibacter</taxon>
    </lineage>
</organism>
<dbReference type="Proteomes" id="UP000320717">
    <property type="component" value="Chromosome"/>
</dbReference>
<evidence type="ECO:0000313" key="6">
    <source>
        <dbReference type="Proteomes" id="UP000320717"/>
    </source>
</evidence>
<name>A0ABX5YAT4_9MICC</name>
<dbReference type="Gene3D" id="1.10.260.40">
    <property type="entry name" value="lambda repressor-like DNA-binding domains"/>
    <property type="match status" value="1"/>
</dbReference>
<dbReference type="InterPro" id="IPR013096">
    <property type="entry name" value="Cupin_2"/>
</dbReference>
<dbReference type="CDD" id="cd02209">
    <property type="entry name" value="cupin_XRE_C"/>
    <property type="match status" value="1"/>
</dbReference>
<dbReference type="SUPFAM" id="SSF51182">
    <property type="entry name" value="RmlC-like cupins"/>
    <property type="match status" value="1"/>
</dbReference>
<dbReference type="SMART" id="SM00530">
    <property type="entry name" value="HTH_XRE"/>
    <property type="match status" value="1"/>
</dbReference>
<dbReference type="InterPro" id="IPR010982">
    <property type="entry name" value="Lambda_DNA-bd_dom_sf"/>
</dbReference>
<evidence type="ECO:0000256" key="3">
    <source>
        <dbReference type="ARBA" id="ARBA00023163"/>
    </source>
</evidence>
<evidence type="ECO:0000259" key="4">
    <source>
        <dbReference type="PROSITE" id="PS50943"/>
    </source>
</evidence>
<dbReference type="EMBL" id="CP042260">
    <property type="protein sequence ID" value="QDY66810.1"/>
    <property type="molecule type" value="Genomic_DNA"/>
</dbReference>
<keyword evidence="6" id="KW-1185">Reference proteome</keyword>
<dbReference type="PANTHER" id="PTHR46797:SF23">
    <property type="entry name" value="HTH-TYPE TRANSCRIPTIONAL REGULATOR SUTR"/>
    <property type="match status" value="1"/>
</dbReference>
<dbReference type="Pfam" id="PF01381">
    <property type="entry name" value="HTH_3"/>
    <property type="match status" value="1"/>
</dbReference>
<dbReference type="InterPro" id="IPR014710">
    <property type="entry name" value="RmlC-like_jellyroll"/>
</dbReference>
<keyword evidence="1" id="KW-0805">Transcription regulation</keyword>
<dbReference type="Pfam" id="PF07883">
    <property type="entry name" value="Cupin_2"/>
    <property type="match status" value="1"/>
</dbReference>
<dbReference type="SUPFAM" id="SSF47413">
    <property type="entry name" value="lambda repressor-like DNA-binding domains"/>
    <property type="match status" value="1"/>
</dbReference>
<keyword evidence="2" id="KW-0238">DNA-binding</keyword>
<dbReference type="PROSITE" id="PS50943">
    <property type="entry name" value="HTH_CROC1"/>
    <property type="match status" value="1"/>
</dbReference>
<proteinExistence type="predicted"/>
<evidence type="ECO:0000313" key="5">
    <source>
        <dbReference type="EMBL" id="QDY66810.1"/>
    </source>
</evidence>
<feature type="domain" description="HTH cro/C1-type" evidence="4">
    <location>
        <begin position="17"/>
        <end position="71"/>
    </location>
</feature>
<dbReference type="Gene3D" id="2.60.120.10">
    <property type="entry name" value="Jelly Rolls"/>
    <property type="match status" value="1"/>
</dbReference>
<keyword evidence="3" id="KW-0804">Transcription</keyword>
<dbReference type="InterPro" id="IPR050807">
    <property type="entry name" value="TransReg_Diox_bact_type"/>
</dbReference>
<protein>
    <submittedName>
        <fullName evidence="5">Helix-turn-helix domain-containing protein</fullName>
    </submittedName>
</protein>
<evidence type="ECO:0000256" key="2">
    <source>
        <dbReference type="ARBA" id="ARBA00023125"/>
    </source>
</evidence>
<dbReference type="InterPro" id="IPR001387">
    <property type="entry name" value="Cro/C1-type_HTH"/>
</dbReference>
<evidence type="ECO:0000256" key="1">
    <source>
        <dbReference type="ARBA" id="ARBA00023015"/>
    </source>
</evidence>
<dbReference type="InterPro" id="IPR011051">
    <property type="entry name" value="RmlC_Cupin_sf"/>
</dbReference>
<accession>A0ABX5YAT4</accession>